<keyword evidence="2" id="KW-1185">Reference proteome</keyword>
<protein>
    <submittedName>
        <fullName evidence="1">Uncharacterized protein</fullName>
    </submittedName>
</protein>
<organism evidence="1 2">
    <name type="scientific">Frankia nepalensis</name>
    <dbReference type="NCBI Taxonomy" id="1836974"/>
    <lineage>
        <taxon>Bacteria</taxon>
        <taxon>Bacillati</taxon>
        <taxon>Actinomycetota</taxon>
        <taxon>Actinomycetes</taxon>
        <taxon>Frankiales</taxon>
        <taxon>Frankiaceae</taxon>
        <taxon>Frankia</taxon>
    </lineage>
</organism>
<proteinExistence type="predicted"/>
<dbReference type="AlphaFoldDB" id="A0A937ULK3"/>
<dbReference type="EMBL" id="JAEACQ010000121">
    <property type="protein sequence ID" value="MBL7625877.1"/>
    <property type="molecule type" value="Genomic_DNA"/>
</dbReference>
<sequence length="50" mass="5555">MIYDAYLDATLPAGCKIHTVDLSDDVDAFRRITELDDDTLLEEVGGLEPE</sequence>
<comment type="caution">
    <text evidence="1">The sequence shown here is derived from an EMBL/GenBank/DDBJ whole genome shotgun (WGS) entry which is preliminary data.</text>
</comment>
<name>A0A937ULK3_9ACTN</name>
<evidence type="ECO:0000313" key="2">
    <source>
        <dbReference type="Proteomes" id="UP000604475"/>
    </source>
</evidence>
<gene>
    <name evidence="1" type="ORF">I7412_01515</name>
</gene>
<evidence type="ECO:0000313" key="1">
    <source>
        <dbReference type="EMBL" id="MBL7625877.1"/>
    </source>
</evidence>
<dbReference type="Proteomes" id="UP000604475">
    <property type="component" value="Unassembled WGS sequence"/>
</dbReference>
<reference evidence="1" key="1">
    <citation type="submission" date="2020-12" db="EMBL/GenBank/DDBJ databases">
        <title>Genomic characterization of non-nitrogen-fixing Frankia strains.</title>
        <authorList>
            <person name="Carlos-Shanley C."/>
            <person name="Guerra T."/>
            <person name="Hahn D."/>
        </authorList>
    </citation>
    <scope>NUCLEOTIDE SEQUENCE</scope>
    <source>
        <strain evidence="1">CN6</strain>
    </source>
</reference>
<dbReference type="RefSeq" id="WP_203008578.1">
    <property type="nucleotide sequence ID" value="NZ_JADWYU010000016.1"/>
</dbReference>
<accession>A0A937ULK3</accession>